<keyword evidence="5 13" id="KW-0812">Transmembrane</keyword>
<keyword evidence="8 13" id="KW-1133">Transmembrane helix</keyword>
<reference evidence="15" key="2">
    <citation type="submission" date="2025-09" db="UniProtKB">
        <authorList>
            <consortium name="Ensembl"/>
        </authorList>
    </citation>
    <scope>IDENTIFICATION</scope>
</reference>
<keyword evidence="6" id="KW-0106">Calcium</keyword>
<dbReference type="Ensembl" id="ENSSANT00000007847.1">
    <property type="protein sequence ID" value="ENSSANP00000007297.1"/>
    <property type="gene ID" value="ENSSANG00000004160.1"/>
</dbReference>
<evidence type="ECO:0000313" key="15">
    <source>
        <dbReference type="Ensembl" id="ENSSANP00000007297.1"/>
    </source>
</evidence>
<keyword evidence="4" id="KW-0107">Calcium channel</keyword>
<dbReference type="Proteomes" id="UP000472260">
    <property type="component" value="Unassembled WGS sequence"/>
</dbReference>
<dbReference type="GO" id="GO:0098703">
    <property type="term" value="P:calcium ion import across plasma membrane"/>
    <property type="evidence" value="ECO:0007669"/>
    <property type="project" value="TreeGrafter"/>
</dbReference>
<keyword evidence="11" id="KW-0407">Ion channel</keyword>
<keyword evidence="3" id="KW-0109">Calcium transport</keyword>
<feature type="transmembrane region" description="Helical" evidence="13">
    <location>
        <begin position="145"/>
        <end position="165"/>
    </location>
</feature>
<evidence type="ECO:0000256" key="4">
    <source>
        <dbReference type="ARBA" id="ARBA00022673"/>
    </source>
</evidence>
<keyword evidence="16" id="KW-1185">Reference proteome</keyword>
<proteinExistence type="predicted"/>
<dbReference type="InterPro" id="IPR027359">
    <property type="entry name" value="Volt_channel_dom_sf"/>
</dbReference>
<dbReference type="AlphaFoldDB" id="A0A671KMF8"/>
<feature type="domain" description="Ion transport" evidence="14">
    <location>
        <begin position="90"/>
        <end position="244"/>
    </location>
</feature>
<dbReference type="GO" id="GO:0007268">
    <property type="term" value="P:chemical synaptic transmission"/>
    <property type="evidence" value="ECO:0007669"/>
    <property type="project" value="TreeGrafter"/>
</dbReference>
<feature type="region of interest" description="Disordered" evidence="12">
    <location>
        <begin position="1"/>
        <end position="41"/>
    </location>
</feature>
<comment type="subcellular location">
    <subcellularLocation>
        <location evidence="1">Membrane</location>
        <topology evidence="1">Multi-pass membrane protein</topology>
    </subcellularLocation>
</comment>
<dbReference type="FunFam" id="1.20.120.350:FF:000015">
    <property type="entry name" value="Voltage-dependent N-type calcium channel subunit alpha"/>
    <property type="match status" value="1"/>
</dbReference>
<dbReference type="GO" id="GO:0005891">
    <property type="term" value="C:voltage-gated calcium channel complex"/>
    <property type="evidence" value="ECO:0007669"/>
    <property type="project" value="TreeGrafter"/>
</dbReference>
<keyword evidence="2" id="KW-0813">Transport</keyword>
<feature type="transmembrane region" description="Helical" evidence="13">
    <location>
        <begin position="204"/>
        <end position="223"/>
    </location>
</feature>
<dbReference type="Gene3D" id="1.10.287.70">
    <property type="match status" value="1"/>
</dbReference>
<dbReference type="Pfam" id="PF00520">
    <property type="entry name" value="Ion_trans"/>
    <property type="match status" value="1"/>
</dbReference>
<keyword evidence="9" id="KW-0406">Ion transport</keyword>
<evidence type="ECO:0000256" key="3">
    <source>
        <dbReference type="ARBA" id="ARBA00022568"/>
    </source>
</evidence>
<dbReference type="SUPFAM" id="SSF81324">
    <property type="entry name" value="Voltage-gated potassium channels"/>
    <property type="match status" value="1"/>
</dbReference>
<reference evidence="15" key="1">
    <citation type="submission" date="2025-08" db="UniProtKB">
        <authorList>
            <consortium name="Ensembl"/>
        </authorList>
    </citation>
    <scope>IDENTIFICATION</scope>
</reference>
<evidence type="ECO:0000256" key="1">
    <source>
        <dbReference type="ARBA" id="ARBA00004141"/>
    </source>
</evidence>
<evidence type="ECO:0000256" key="5">
    <source>
        <dbReference type="ARBA" id="ARBA00022692"/>
    </source>
</evidence>
<dbReference type="GO" id="GO:0008331">
    <property type="term" value="F:high voltage-gated calcium channel activity"/>
    <property type="evidence" value="ECO:0007669"/>
    <property type="project" value="TreeGrafter"/>
</dbReference>
<dbReference type="Gene3D" id="1.20.120.350">
    <property type="entry name" value="Voltage-gated potassium channels. Chain C"/>
    <property type="match status" value="1"/>
</dbReference>
<evidence type="ECO:0000256" key="6">
    <source>
        <dbReference type="ARBA" id="ARBA00022837"/>
    </source>
</evidence>
<sequence length="264" mass="29563">MARFGDDVPGLLGAGDGGSERSRNRDAPPVSTGGVSPAFKQTKAQRARTMALYNPIPVRQNCFTVNRSLFIFGEDNIVRKYAKKIIEWPYPFQHLPGEDKTPMSKRLEKTEPYFIGMFCFEAGIKIIALGFVFHKGSYLRNGWNVMDFIVVLSGILATAGAHMNISLDLRTLRAVRVLRPLKLVSGIPSLQIVLKSIMKAMVPLLQIGLLLFFAILMFAIIGLEFYSGKLHKRCVAFSNITGKEDHTLDRHRNKNIGLYTHACY</sequence>
<evidence type="ECO:0000256" key="11">
    <source>
        <dbReference type="ARBA" id="ARBA00023303"/>
    </source>
</evidence>
<keyword evidence="10 13" id="KW-0472">Membrane</keyword>
<evidence type="ECO:0000313" key="16">
    <source>
        <dbReference type="Proteomes" id="UP000472260"/>
    </source>
</evidence>
<evidence type="ECO:0000256" key="12">
    <source>
        <dbReference type="SAM" id="MobiDB-lite"/>
    </source>
</evidence>
<keyword evidence="7" id="KW-0851">Voltage-gated channel</keyword>
<dbReference type="PANTHER" id="PTHR45628">
    <property type="entry name" value="VOLTAGE-DEPENDENT CALCIUM CHANNEL TYPE A SUBUNIT ALPHA-1"/>
    <property type="match status" value="1"/>
</dbReference>
<evidence type="ECO:0000256" key="13">
    <source>
        <dbReference type="SAM" id="Phobius"/>
    </source>
</evidence>
<feature type="transmembrane region" description="Helical" evidence="13">
    <location>
        <begin position="113"/>
        <end position="133"/>
    </location>
</feature>
<organism evidence="15 16">
    <name type="scientific">Sinocyclocheilus anshuiensis</name>
    <dbReference type="NCBI Taxonomy" id="1608454"/>
    <lineage>
        <taxon>Eukaryota</taxon>
        <taxon>Metazoa</taxon>
        <taxon>Chordata</taxon>
        <taxon>Craniata</taxon>
        <taxon>Vertebrata</taxon>
        <taxon>Euteleostomi</taxon>
        <taxon>Actinopterygii</taxon>
        <taxon>Neopterygii</taxon>
        <taxon>Teleostei</taxon>
        <taxon>Ostariophysi</taxon>
        <taxon>Cypriniformes</taxon>
        <taxon>Cyprinidae</taxon>
        <taxon>Cyprininae</taxon>
        <taxon>Sinocyclocheilus</taxon>
    </lineage>
</organism>
<evidence type="ECO:0000259" key="14">
    <source>
        <dbReference type="Pfam" id="PF00520"/>
    </source>
</evidence>
<evidence type="ECO:0000256" key="7">
    <source>
        <dbReference type="ARBA" id="ARBA00022882"/>
    </source>
</evidence>
<evidence type="ECO:0000256" key="9">
    <source>
        <dbReference type="ARBA" id="ARBA00023065"/>
    </source>
</evidence>
<dbReference type="GO" id="GO:0045202">
    <property type="term" value="C:synapse"/>
    <property type="evidence" value="ECO:0007669"/>
    <property type="project" value="GOC"/>
</dbReference>
<evidence type="ECO:0000256" key="8">
    <source>
        <dbReference type="ARBA" id="ARBA00022989"/>
    </source>
</evidence>
<evidence type="ECO:0000256" key="2">
    <source>
        <dbReference type="ARBA" id="ARBA00022448"/>
    </source>
</evidence>
<dbReference type="GO" id="GO:0043025">
    <property type="term" value="C:neuronal cell body"/>
    <property type="evidence" value="ECO:0007669"/>
    <property type="project" value="TreeGrafter"/>
</dbReference>
<dbReference type="PANTHER" id="PTHR45628:SF5">
    <property type="entry name" value="VOLTAGE-DEPENDENT R-TYPE CALCIUM CHANNEL SUBUNIT ALPHA-1E"/>
    <property type="match status" value="1"/>
</dbReference>
<dbReference type="InterPro" id="IPR050599">
    <property type="entry name" value="VDCC_alpha-1_subunit"/>
</dbReference>
<accession>A0A671KMF8</accession>
<evidence type="ECO:0000256" key="10">
    <source>
        <dbReference type="ARBA" id="ARBA00023136"/>
    </source>
</evidence>
<dbReference type="InterPro" id="IPR005821">
    <property type="entry name" value="Ion_trans_dom"/>
</dbReference>
<name>A0A671KMF8_9TELE</name>
<protein>
    <recommendedName>
        <fullName evidence="14">Ion transport domain-containing protein</fullName>
    </recommendedName>
</protein>